<feature type="region of interest" description="Disordered" evidence="1">
    <location>
        <begin position="1"/>
        <end position="39"/>
    </location>
</feature>
<dbReference type="EMBL" id="QWEA01001368">
    <property type="protein sequence ID" value="RIJ01195.1"/>
    <property type="molecule type" value="Genomic_DNA"/>
</dbReference>
<evidence type="ECO:0000313" key="3">
    <source>
        <dbReference type="Proteomes" id="UP000266634"/>
    </source>
</evidence>
<reference evidence="2 3" key="1">
    <citation type="submission" date="2018-08" db="EMBL/GenBank/DDBJ databases">
        <title>Genome Sequence of Clavibacter michiganensis Subspecies type strains, and the Atypical Peach-Colored Strains Isolated from Tomato.</title>
        <authorList>
            <person name="Osdaghi E."/>
            <person name="Portier P."/>
            <person name="Briand M."/>
            <person name="Jacques M.-A."/>
        </authorList>
    </citation>
    <scope>NUCLEOTIDE SEQUENCE [LARGE SCALE GENOMIC DNA]</scope>
    <source>
        <strain evidence="2 3">CFBP 6488</strain>
    </source>
</reference>
<evidence type="ECO:0000256" key="1">
    <source>
        <dbReference type="SAM" id="MobiDB-lite"/>
    </source>
</evidence>
<proteinExistence type="predicted"/>
<dbReference type="Proteomes" id="UP000266634">
    <property type="component" value="Unassembled WGS sequence"/>
</dbReference>
<comment type="caution">
    <text evidence="2">The sequence shown here is derived from an EMBL/GenBank/DDBJ whole genome shotgun (WGS) entry which is preliminary data.</text>
</comment>
<protein>
    <submittedName>
        <fullName evidence="2">SRPBCC domain-containing protein</fullName>
    </submittedName>
</protein>
<feature type="non-terminal residue" evidence="2">
    <location>
        <position position="39"/>
    </location>
</feature>
<organism evidence="2 3">
    <name type="scientific">Clavibacter michiganensis subsp. insidiosus</name>
    <dbReference type="NCBI Taxonomy" id="33014"/>
    <lineage>
        <taxon>Bacteria</taxon>
        <taxon>Bacillati</taxon>
        <taxon>Actinomycetota</taxon>
        <taxon>Actinomycetes</taxon>
        <taxon>Micrococcales</taxon>
        <taxon>Microbacteriaceae</taxon>
        <taxon>Clavibacter</taxon>
    </lineage>
</organism>
<accession>A0A399P4N2</accession>
<sequence length="39" mass="4015">MDPDRTPGQALREASDPRAESATPSRRGGAPALEHTAAA</sequence>
<gene>
    <name evidence="2" type="ORF">DZF93_18605</name>
</gene>
<evidence type="ECO:0000313" key="2">
    <source>
        <dbReference type="EMBL" id="RIJ01195.1"/>
    </source>
</evidence>
<dbReference type="AlphaFoldDB" id="A0A399P4N2"/>
<name>A0A399P4N2_9MICO</name>